<dbReference type="InterPro" id="IPR029044">
    <property type="entry name" value="Nucleotide-diphossugar_trans"/>
</dbReference>
<evidence type="ECO:0000256" key="2">
    <source>
        <dbReference type="ARBA" id="ARBA00022676"/>
    </source>
</evidence>
<dbReference type="GO" id="GO:0016757">
    <property type="term" value="F:glycosyltransferase activity"/>
    <property type="evidence" value="ECO:0007669"/>
    <property type="project" value="UniProtKB-KW"/>
</dbReference>
<dbReference type="Gene3D" id="3.90.550.10">
    <property type="entry name" value="Spore Coat Polysaccharide Biosynthesis Protein SpsA, Chain A"/>
    <property type="match status" value="1"/>
</dbReference>
<comment type="similarity">
    <text evidence="1">Belongs to the glycosyltransferase 2 family.</text>
</comment>
<keyword evidence="4" id="KW-0472">Membrane</keyword>
<protein>
    <recommendedName>
        <fullName evidence="5">Glycosyltransferase 2-like domain-containing protein</fullName>
    </recommendedName>
</protein>
<keyword evidence="4" id="KW-1133">Transmembrane helix</keyword>
<accession>A0A212KB87</accession>
<dbReference type="Pfam" id="PF00535">
    <property type="entry name" value="Glycos_transf_2"/>
    <property type="match status" value="1"/>
</dbReference>
<keyword evidence="3" id="KW-0808">Transferase</keyword>
<dbReference type="EMBL" id="FLUP01000001">
    <property type="protein sequence ID" value="SBW09014.1"/>
    <property type="molecule type" value="Genomic_DNA"/>
</dbReference>
<name>A0A212KB87_9BACT</name>
<keyword evidence="4" id="KW-0812">Transmembrane</keyword>
<evidence type="ECO:0000313" key="6">
    <source>
        <dbReference type="EMBL" id="SBW09014.1"/>
    </source>
</evidence>
<dbReference type="InterPro" id="IPR001173">
    <property type="entry name" value="Glyco_trans_2-like"/>
</dbReference>
<evidence type="ECO:0000259" key="5">
    <source>
        <dbReference type="Pfam" id="PF00535"/>
    </source>
</evidence>
<evidence type="ECO:0000256" key="3">
    <source>
        <dbReference type="ARBA" id="ARBA00022679"/>
    </source>
</evidence>
<evidence type="ECO:0000256" key="1">
    <source>
        <dbReference type="ARBA" id="ARBA00006739"/>
    </source>
</evidence>
<evidence type="ECO:0000256" key="4">
    <source>
        <dbReference type="SAM" id="Phobius"/>
    </source>
</evidence>
<dbReference type="PANTHER" id="PTHR43685:SF5">
    <property type="entry name" value="GLYCOSYLTRANSFERASE EPSE-RELATED"/>
    <property type="match status" value="1"/>
</dbReference>
<dbReference type="InterPro" id="IPR050834">
    <property type="entry name" value="Glycosyltransf_2"/>
</dbReference>
<dbReference type="AlphaFoldDB" id="A0A212KB87"/>
<dbReference type="PANTHER" id="PTHR43685">
    <property type="entry name" value="GLYCOSYLTRANSFERASE"/>
    <property type="match status" value="1"/>
</dbReference>
<feature type="domain" description="Glycosyltransferase 2-like" evidence="5">
    <location>
        <begin position="17"/>
        <end position="127"/>
    </location>
</feature>
<sequence length="281" mass="31562">MPLPLPCLAHNPLFDLLIATIGRNEELDRLFTSLEGQSYKNFRILLADQNPAGYLDDMLARHSGLPITRIMLPPQGVSVARNVLLEQAKADIIVFPDDDCWYAPDTLERVCEMFAAYPSCGALLGVWTSSPNVYASGVAEGIVSRAGLFQLAGTCVQFYRREAVTGIRFDPLLGPGTGLPYGCGEDTDYLLYAHARTEVRRYAKIRVFHPSPKEHQPSPQKVASYAAGRMYLLKKHGFSWLFMLFNVLYPLCLAPLDALRHGRAQGGYRLRMFVERLRNWH</sequence>
<dbReference type="CDD" id="cd00761">
    <property type="entry name" value="Glyco_tranf_GTA_type"/>
    <property type="match status" value="1"/>
</dbReference>
<organism evidence="6">
    <name type="scientific">uncultured Desulfovibrio sp</name>
    <dbReference type="NCBI Taxonomy" id="167968"/>
    <lineage>
        <taxon>Bacteria</taxon>
        <taxon>Pseudomonadati</taxon>
        <taxon>Thermodesulfobacteriota</taxon>
        <taxon>Desulfovibrionia</taxon>
        <taxon>Desulfovibrionales</taxon>
        <taxon>Desulfovibrionaceae</taxon>
        <taxon>Desulfovibrio</taxon>
        <taxon>environmental samples</taxon>
    </lineage>
</organism>
<dbReference type="SUPFAM" id="SSF53448">
    <property type="entry name" value="Nucleotide-diphospho-sugar transferases"/>
    <property type="match status" value="1"/>
</dbReference>
<feature type="transmembrane region" description="Helical" evidence="4">
    <location>
        <begin position="238"/>
        <end position="259"/>
    </location>
</feature>
<proteinExistence type="inferred from homology"/>
<keyword evidence="2" id="KW-0328">Glycosyltransferase</keyword>
<dbReference type="RefSeq" id="WP_227118893.1">
    <property type="nucleotide sequence ID" value="NZ_LT598928.1"/>
</dbReference>
<gene>
    <name evidence="6" type="ORF">KM92DES2_12602</name>
</gene>
<reference evidence="6" key="1">
    <citation type="submission" date="2016-04" db="EMBL/GenBank/DDBJ databases">
        <authorList>
            <person name="Evans L.H."/>
            <person name="Alamgir A."/>
            <person name="Owens N."/>
            <person name="Weber N.D."/>
            <person name="Virtaneva K."/>
            <person name="Barbian K."/>
            <person name="Babar A."/>
            <person name="Rosenke K."/>
        </authorList>
    </citation>
    <scope>NUCLEOTIDE SEQUENCE</scope>
    <source>
        <strain evidence="6">92-2</strain>
    </source>
</reference>